<reference evidence="2 3" key="1">
    <citation type="submission" date="2019-05" db="EMBL/GenBank/DDBJ databases">
        <title>Another draft genome of Portunus trituberculatus and its Hox gene families provides insights of decapod evolution.</title>
        <authorList>
            <person name="Jeong J.-H."/>
            <person name="Song I."/>
            <person name="Kim S."/>
            <person name="Choi T."/>
            <person name="Kim D."/>
            <person name="Ryu S."/>
            <person name="Kim W."/>
        </authorList>
    </citation>
    <scope>NUCLEOTIDE SEQUENCE [LARGE SCALE GENOMIC DNA]</scope>
    <source>
        <tissue evidence="2">Muscle</tissue>
    </source>
</reference>
<sequence length="134" mass="14476">MSVRVSGPGQVLEGDPVTLTCVTNESNPPASVRWKVQEYSQYTDSSEGSPGPSFTCSVMPHMCISLRPARLHLLKEIQPFSVLFCRGDCYFLLGEENPYGLGGLGHDLRIDPPRGDVTQGIRGHGGVPGAQPCY</sequence>
<proteinExistence type="predicted"/>
<dbReference type="Gene3D" id="2.60.40.10">
    <property type="entry name" value="Immunoglobulins"/>
    <property type="match status" value="1"/>
</dbReference>
<name>A0A5B7F0G0_PORTR</name>
<gene>
    <name evidence="2" type="ORF">E2C01_032322</name>
</gene>
<accession>A0A5B7F0G0</accession>
<dbReference type="InterPro" id="IPR007110">
    <property type="entry name" value="Ig-like_dom"/>
</dbReference>
<dbReference type="AlphaFoldDB" id="A0A5B7F0G0"/>
<evidence type="ECO:0000313" key="3">
    <source>
        <dbReference type="Proteomes" id="UP000324222"/>
    </source>
</evidence>
<evidence type="ECO:0000313" key="2">
    <source>
        <dbReference type="EMBL" id="MPC38806.1"/>
    </source>
</evidence>
<organism evidence="2 3">
    <name type="scientific">Portunus trituberculatus</name>
    <name type="common">Swimming crab</name>
    <name type="synonym">Neptunus trituberculatus</name>
    <dbReference type="NCBI Taxonomy" id="210409"/>
    <lineage>
        <taxon>Eukaryota</taxon>
        <taxon>Metazoa</taxon>
        <taxon>Ecdysozoa</taxon>
        <taxon>Arthropoda</taxon>
        <taxon>Crustacea</taxon>
        <taxon>Multicrustacea</taxon>
        <taxon>Malacostraca</taxon>
        <taxon>Eumalacostraca</taxon>
        <taxon>Eucarida</taxon>
        <taxon>Decapoda</taxon>
        <taxon>Pleocyemata</taxon>
        <taxon>Brachyura</taxon>
        <taxon>Eubrachyura</taxon>
        <taxon>Portunoidea</taxon>
        <taxon>Portunidae</taxon>
        <taxon>Portuninae</taxon>
        <taxon>Portunus</taxon>
    </lineage>
</organism>
<evidence type="ECO:0000259" key="1">
    <source>
        <dbReference type="PROSITE" id="PS50835"/>
    </source>
</evidence>
<feature type="domain" description="Ig-like" evidence="1">
    <location>
        <begin position="1"/>
        <end position="58"/>
    </location>
</feature>
<keyword evidence="3" id="KW-1185">Reference proteome</keyword>
<dbReference type="EMBL" id="VSRR010004177">
    <property type="protein sequence ID" value="MPC38806.1"/>
    <property type="molecule type" value="Genomic_DNA"/>
</dbReference>
<dbReference type="Proteomes" id="UP000324222">
    <property type="component" value="Unassembled WGS sequence"/>
</dbReference>
<dbReference type="InterPro" id="IPR013783">
    <property type="entry name" value="Ig-like_fold"/>
</dbReference>
<dbReference type="InterPro" id="IPR036179">
    <property type="entry name" value="Ig-like_dom_sf"/>
</dbReference>
<protein>
    <recommendedName>
        <fullName evidence="1">Ig-like domain-containing protein</fullName>
    </recommendedName>
</protein>
<dbReference type="SUPFAM" id="SSF48726">
    <property type="entry name" value="Immunoglobulin"/>
    <property type="match status" value="1"/>
</dbReference>
<comment type="caution">
    <text evidence="2">The sequence shown here is derived from an EMBL/GenBank/DDBJ whole genome shotgun (WGS) entry which is preliminary data.</text>
</comment>
<dbReference type="PROSITE" id="PS50835">
    <property type="entry name" value="IG_LIKE"/>
    <property type="match status" value="1"/>
</dbReference>